<gene>
    <name evidence="3" type="ORF">EZS28_004810</name>
</gene>
<reference evidence="3 4" key="1">
    <citation type="submission" date="2019-03" db="EMBL/GenBank/DDBJ databases">
        <title>Single cell metagenomics reveals metabolic interactions within the superorganism composed of flagellate Streblomastix strix and complex community of Bacteroidetes bacteria on its surface.</title>
        <authorList>
            <person name="Treitli S.C."/>
            <person name="Kolisko M."/>
            <person name="Husnik F."/>
            <person name="Keeling P."/>
            <person name="Hampl V."/>
        </authorList>
    </citation>
    <scope>NUCLEOTIDE SEQUENCE [LARGE SCALE GENOMIC DNA]</scope>
    <source>
        <strain evidence="3">ST1C</strain>
    </source>
</reference>
<name>A0A5J4WXX8_9EUKA</name>
<accession>A0A5J4WXX8</accession>
<evidence type="ECO:0000313" key="4">
    <source>
        <dbReference type="Proteomes" id="UP000324800"/>
    </source>
</evidence>
<organism evidence="3 4">
    <name type="scientific">Streblomastix strix</name>
    <dbReference type="NCBI Taxonomy" id="222440"/>
    <lineage>
        <taxon>Eukaryota</taxon>
        <taxon>Metamonada</taxon>
        <taxon>Preaxostyla</taxon>
        <taxon>Oxymonadida</taxon>
        <taxon>Streblomastigidae</taxon>
        <taxon>Streblomastix</taxon>
    </lineage>
</organism>
<dbReference type="Proteomes" id="UP000324800">
    <property type="component" value="Unassembled WGS sequence"/>
</dbReference>
<keyword evidence="2" id="KW-0472">Membrane</keyword>
<dbReference type="AlphaFoldDB" id="A0A5J4WXX8"/>
<sequence>MSDIPVKLDTPRFRKVRYNQEEELKKKEFKKQQNQEKVGNFLKVFTDAGMGEDRRDHVNSVPNATKIINSGKKIGNKIGETNSKIVNFFDSQTEKVRTKFHDRQQTVAVQVPFIIALGTFAVTMDALLSFLSNILKGFVESVIKISSTVADYLIENYRTFISGKNDYQEYTIAVLTFIGFIFSNISQIYTTIVGKIKTFLISFGDSLYGSQIARIVDDVFEILYGFLLIKIFLFVVNLKTIIAAFVTLSIISFLLKLDDLSGTQMNELVNQLEEKKKAEEERKEKERKEQEMREKIEQQVKEQLEKQLEVSDD</sequence>
<keyword evidence="2" id="KW-0812">Transmembrane</keyword>
<protein>
    <submittedName>
        <fullName evidence="3">Uncharacterized protein</fullName>
    </submittedName>
</protein>
<dbReference type="SUPFAM" id="SSF48371">
    <property type="entry name" value="ARM repeat"/>
    <property type="match status" value="1"/>
</dbReference>
<feature type="transmembrane region" description="Helical" evidence="2">
    <location>
        <begin position="222"/>
        <end position="255"/>
    </location>
</feature>
<keyword evidence="2" id="KW-1133">Transmembrane helix</keyword>
<proteinExistence type="predicted"/>
<dbReference type="InterPro" id="IPR016024">
    <property type="entry name" value="ARM-type_fold"/>
</dbReference>
<comment type="caution">
    <text evidence="3">The sequence shown here is derived from an EMBL/GenBank/DDBJ whole genome shotgun (WGS) entry which is preliminary data.</text>
</comment>
<evidence type="ECO:0000313" key="3">
    <source>
        <dbReference type="EMBL" id="KAA6399660.1"/>
    </source>
</evidence>
<evidence type="ECO:0000256" key="1">
    <source>
        <dbReference type="SAM" id="MobiDB-lite"/>
    </source>
</evidence>
<feature type="transmembrane region" description="Helical" evidence="2">
    <location>
        <begin position="170"/>
        <end position="192"/>
    </location>
</feature>
<evidence type="ECO:0000256" key="2">
    <source>
        <dbReference type="SAM" id="Phobius"/>
    </source>
</evidence>
<feature type="transmembrane region" description="Helical" evidence="2">
    <location>
        <begin position="107"/>
        <end position="131"/>
    </location>
</feature>
<dbReference type="EMBL" id="SNRW01000706">
    <property type="protein sequence ID" value="KAA6399660.1"/>
    <property type="molecule type" value="Genomic_DNA"/>
</dbReference>
<feature type="region of interest" description="Disordered" evidence="1">
    <location>
        <begin position="275"/>
        <end position="296"/>
    </location>
</feature>